<reference evidence="1 2" key="1">
    <citation type="submission" date="2017-04" db="EMBL/GenBank/DDBJ databases">
        <title>Novel microbial lineages endemic to geothermal iron-oxide mats fill important gaps in the evolutionary history of Archaea.</title>
        <authorList>
            <person name="Jay Z.J."/>
            <person name="Beam J.P."/>
            <person name="Dlakic M."/>
            <person name="Rusch D.B."/>
            <person name="Kozubal M.A."/>
            <person name="Inskeep W.P."/>
        </authorList>
    </citation>
    <scope>NUCLEOTIDE SEQUENCE [LARGE SCALE GENOMIC DNA]</scope>
    <source>
        <strain evidence="1">ECH_B_SAG-C16</strain>
    </source>
</reference>
<evidence type="ECO:0000313" key="1">
    <source>
        <dbReference type="EMBL" id="PSN94946.1"/>
    </source>
</evidence>
<accession>A0A2R6B8K9</accession>
<protein>
    <submittedName>
        <fullName evidence="1">Uncharacterized protein</fullName>
    </submittedName>
</protein>
<sequence length="131" mass="14749">MVSNADKSHNPPTLFDWVRQNLSSLDHVGSTLHFEGYNSNKVAELVRASLSRLGLTYREEAIPKEKGTTYTFLSSIKTDRQVFLWVTINDDGGLITVVETRVVHTTEDSAFADEFLAEFTSTLQEPNTREP</sequence>
<dbReference type="EMBL" id="NEXK01000072">
    <property type="protein sequence ID" value="PSN94946.1"/>
    <property type="molecule type" value="Genomic_DNA"/>
</dbReference>
<comment type="caution">
    <text evidence="1">The sequence shown here is derived from an EMBL/GenBank/DDBJ whole genome shotgun (WGS) entry which is preliminary data.</text>
</comment>
<organism evidence="1 2">
    <name type="scientific">Candidatus Marsarchaeota G2 archaeon ECH_B_SAG-C16</name>
    <dbReference type="NCBI Taxonomy" id="1978163"/>
    <lineage>
        <taxon>Archaea</taxon>
        <taxon>Candidatus Marsarchaeota</taxon>
        <taxon>Candidatus Marsarchaeota group 2</taxon>
    </lineage>
</organism>
<gene>
    <name evidence="1" type="ORF">B9Q09_03695</name>
</gene>
<proteinExistence type="predicted"/>
<name>A0A2R6B8K9_9ARCH</name>
<dbReference type="AlphaFoldDB" id="A0A2R6B8K9"/>
<dbReference type="Proteomes" id="UP000240681">
    <property type="component" value="Unassembled WGS sequence"/>
</dbReference>
<evidence type="ECO:0000313" key="2">
    <source>
        <dbReference type="Proteomes" id="UP000240681"/>
    </source>
</evidence>